<dbReference type="InterPro" id="IPR017961">
    <property type="entry name" value="DNA_pol_Y-fam_little_finger"/>
</dbReference>
<dbReference type="Pfam" id="PF11798">
    <property type="entry name" value="IMS_HHH"/>
    <property type="match status" value="1"/>
</dbReference>
<keyword evidence="11" id="KW-0238">DNA-binding</keyword>
<dbReference type="SUPFAM" id="SSF100879">
    <property type="entry name" value="Lesion bypass DNA polymerase (Y-family), little finger domain"/>
    <property type="match status" value="1"/>
</dbReference>
<dbReference type="HAMAP" id="MF_01113">
    <property type="entry name" value="DNApol_IV"/>
    <property type="match status" value="1"/>
</dbReference>
<dbReference type="InterPro" id="IPR050116">
    <property type="entry name" value="DNA_polymerase-Y"/>
</dbReference>
<keyword evidence="8 11" id="KW-0239">DNA-directed DNA polymerase</keyword>
<evidence type="ECO:0000256" key="4">
    <source>
        <dbReference type="ARBA" id="ARBA00022705"/>
    </source>
</evidence>
<protein>
    <recommendedName>
        <fullName evidence="11">DNA polymerase IV</fullName>
        <shortName evidence="11">Pol IV</shortName>
        <ecNumber evidence="11">2.7.7.7</ecNumber>
    </recommendedName>
</protein>
<gene>
    <name evidence="13" type="primary">DPO4</name>
    <name evidence="11" type="synonym">dbh</name>
    <name evidence="13" type="synonym">dinB</name>
</gene>
<keyword evidence="11" id="KW-0515">Mutator protein</keyword>
<dbReference type="PANTHER" id="PTHR11076">
    <property type="entry name" value="DNA REPAIR POLYMERASE UMUC / TRANSFERASE FAMILY MEMBER"/>
    <property type="match status" value="1"/>
</dbReference>
<keyword evidence="4 11" id="KW-0235">DNA replication</keyword>
<dbReference type="GO" id="GO:0003684">
    <property type="term" value="F:damaged DNA binding"/>
    <property type="evidence" value="ECO:0007669"/>
    <property type="project" value="InterPro"/>
</dbReference>
<comment type="catalytic activity">
    <reaction evidence="10 11">
        <text>DNA(n) + a 2'-deoxyribonucleoside 5'-triphosphate = DNA(n+1) + diphosphate</text>
        <dbReference type="Rhea" id="RHEA:22508"/>
        <dbReference type="Rhea" id="RHEA-COMP:17339"/>
        <dbReference type="Rhea" id="RHEA-COMP:17340"/>
        <dbReference type="ChEBI" id="CHEBI:33019"/>
        <dbReference type="ChEBI" id="CHEBI:61560"/>
        <dbReference type="ChEBI" id="CHEBI:173112"/>
        <dbReference type="EC" id="2.7.7.7"/>
    </reaction>
</comment>
<keyword evidence="7 11" id="KW-0460">Magnesium</keyword>
<dbReference type="Pfam" id="PF11799">
    <property type="entry name" value="IMS_C"/>
    <property type="match status" value="1"/>
</dbReference>
<dbReference type="FunFam" id="3.30.1490.100:FF:000004">
    <property type="entry name" value="DNA polymerase IV"/>
    <property type="match status" value="1"/>
</dbReference>
<dbReference type="EC" id="2.7.7.7" evidence="11"/>
<dbReference type="Gene3D" id="3.30.70.270">
    <property type="match status" value="1"/>
</dbReference>
<dbReference type="EMBL" id="KF901008">
    <property type="protein sequence ID" value="AIF14700.1"/>
    <property type="molecule type" value="Genomic_DNA"/>
</dbReference>
<evidence type="ECO:0000256" key="11">
    <source>
        <dbReference type="HAMAP-Rule" id="MF_01113"/>
    </source>
</evidence>
<dbReference type="GO" id="GO:0006261">
    <property type="term" value="P:DNA-templated DNA replication"/>
    <property type="evidence" value="ECO:0007669"/>
    <property type="project" value="UniProtKB-UniRule"/>
</dbReference>
<feature type="domain" description="UmuC" evidence="12">
    <location>
        <begin position="10"/>
        <end position="186"/>
    </location>
</feature>
<keyword evidence="9 11" id="KW-0234">DNA repair</keyword>
<dbReference type="InterPro" id="IPR022880">
    <property type="entry name" value="DNApol_IV"/>
</dbReference>
<comment type="subcellular location">
    <subcellularLocation>
        <location evidence="11">Cytoplasm</location>
    </subcellularLocation>
</comment>
<feature type="active site" evidence="11">
    <location>
        <position position="109"/>
    </location>
</feature>
<comment type="function">
    <text evidence="11">Poorly processive, error-prone DNA polymerase involved in untargeted mutagenesis. Copies undamaged DNA at stalled replication forks, which arise in vivo from mismatched or misaligned primer ends. These misaligned primers can be extended by PolIV. Exhibits no 3'-5' exonuclease (proofreading) activity. May be involved in translesional synthesis.</text>
</comment>
<evidence type="ECO:0000256" key="5">
    <source>
        <dbReference type="ARBA" id="ARBA00022723"/>
    </source>
</evidence>
<dbReference type="PROSITE" id="PS50173">
    <property type="entry name" value="UMUC"/>
    <property type="match status" value="1"/>
</dbReference>
<feature type="binding site" evidence="11">
    <location>
        <position position="108"/>
    </location>
    <ligand>
        <name>Mg(2+)</name>
        <dbReference type="ChEBI" id="CHEBI:18420"/>
    </ligand>
</feature>
<organism evidence="13">
    <name type="scientific">uncultured marine group II/III euryarchaeote KM3_67_G08</name>
    <dbReference type="NCBI Taxonomy" id="1456485"/>
    <lineage>
        <taxon>Archaea</taxon>
        <taxon>Methanobacteriati</taxon>
        <taxon>Methanobacteriota</taxon>
        <taxon>environmental samples</taxon>
    </lineage>
</organism>
<evidence type="ECO:0000256" key="7">
    <source>
        <dbReference type="ARBA" id="ARBA00022842"/>
    </source>
</evidence>
<sequence length="355" mass="39220">MERIEWPRAILHVDMDAFFVNVHLLENPEDEGVPLAVGGKPGQRGVIASASYEARELGVRSAMASSRALQRCPELKLVSSNRPMIRSSSAQVMEILSRYGTLERMSVDEAFVDISSQKNPSALAKTILERIKDETKLPASGGLSTSKLVSKIASDFEKPEGFTVVLPGTESKFLAPLEIRKIYGIGPKTASLLNKLGVKICLDLVSIDIQKLLPVFGQYSVHLKNKAKGIDDRPVDSSPWIAKQQGTERTFEKDVSDSTIVEDALLELCTEVSQSIGRMGRSARTITLKLRWSNFDTITRQRTVPGEIHQATDIYKVAKALLYDNWKPGKPIRLMGVSASRLGVSDQQKLPLEFE</sequence>
<dbReference type="GO" id="GO:0042276">
    <property type="term" value="P:error-prone translesion synthesis"/>
    <property type="evidence" value="ECO:0007669"/>
    <property type="project" value="TreeGrafter"/>
</dbReference>
<dbReference type="GO" id="GO:0009432">
    <property type="term" value="P:SOS response"/>
    <property type="evidence" value="ECO:0007669"/>
    <property type="project" value="TreeGrafter"/>
</dbReference>
<dbReference type="SUPFAM" id="SSF56672">
    <property type="entry name" value="DNA/RNA polymerases"/>
    <property type="match status" value="1"/>
</dbReference>
<dbReference type="InterPro" id="IPR001126">
    <property type="entry name" value="UmuC"/>
</dbReference>
<comment type="cofactor">
    <cofactor evidence="11">
        <name>Mg(2+)</name>
        <dbReference type="ChEBI" id="CHEBI:18420"/>
    </cofactor>
    <text evidence="11">Binds 2 magnesium ions per subunit.</text>
</comment>
<dbReference type="InterPro" id="IPR043128">
    <property type="entry name" value="Rev_trsase/Diguanyl_cyclase"/>
</dbReference>
<reference evidence="13" key="1">
    <citation type="journal article" date="2014" name="Genome Biol. Evol.">
        <title>Pangenome evidence for extensive interdomain horizontal transfer affecting lineage core and shell genes in uncultured planktonic thaumarchaeota and euryarchaeota.</title>
        <authorList>
            <person name="Deschamps P."/>
            <person name="Zivanovic Y."/>
            <person name="Moreira D."/>
            <person name="Rodriguez-Valera F."/>
            <person name="Lopez-Garcia P."/>
        </authorList>
    </citation>
    <scope>NUCLEOTIDE SEQUENCE</scope>
</reference>
<comment type="similarity">
    <text evidence="1 11">Belongs to the DNA polymerase type-Y family.</text>
</comment>
<keyword evidence="2 11" id="KW-0808">Transferase</keyword>
<dbReference type="GO" id="GO:0006281">
    <property type="term" value="P:DNA repair"/>
    <property type="evidence" value="ECO:0007669"/>
    <property type="project" value="UniProtKB-UniRule"/>
</dbReference>
<comment type="subunit">
    <text evidence="11">Monomer.</text>
</comment>
<dbReference type="GO" id="GO:0005829">
    <property type="term" value="C:cytosol"/>
    <property type="evidence" value="ECO:0007669"/>
    <property type="project" value="TreeGrafter"/>
</dbReference>
<evidence type="ECO:0000256" key="8">
    <source>
        <dbReference type="ARBA" id="ARBA00022932"/>
    </source>
</evidence>
<dbReference type="InterPro" id="IPR024728">
    <property type="entry name" value="PolY_HhH_motif"/>
</dbReference>
<evidence type="ECO:0000259" key="12">
    <source>
        <dbReference type="PROSITE" id="PS50173"/>
    </source>
</evidence>
<dbReference type="GO" id="GO:0003887">
    <property type="term" value="F:DNA-directed DNA polymerase activity"/>
    <property type="evidence" value="ECO:0007669"/>
    <property type="project" value="UniProtKB-UniRule"/>
</dbReference>
<keyword evidence="6 11" id="KW-0227">DNA damage</keyword>
<evidence type="ECO:0000256" key="1">
    <source>
        <dbReference type="ARBA" id="ARBA00010945"/>
    </source>
</evidence>
<evidence type="ECO:0000256" key="2">
    <source>
        <dbReference type="ARBA" id="ARBA00022679"/>
    </source>
</evidence>
<dbReference type="Pfam" id="PF00817">
    <property type="entry name" value="IMS"/>
    <property type="match status" value="1"/>
</dbReference>
<dbReference type="InterPro" id="IPR043502">
    <property type="entry name" value="DNA/RNA_pol_sf"/>
</dbReference>
<proteinExistence type="inferred from homology"/>
<evidence type="ECO:0000313" key="13">
    <source>
        <dbReference type="EMBL" id="AIF14700.1"/>
    </source>
</evidence>
<keyword evidence="11" id="KW-0963">Cytoplasm</keyword>
<evidence type="ECO:0000256" key="6">
    <source>
        <dbReference type="ARBA" id="ARBA00022763"/>
    </source>
</evidence>
<dbReference type="NCBIfam" id="NF002677">
    <property type="entry name" value="PRK02406.1"/>
    <property type="match status" value="1"/>
</dbReference>
<evidence type="ECO:0000256" key="3">
    <source>
        <dbReference type="ARBA" id="ARBA00022695"/>
    </source>
</evidence>
<dbReference type="PANTHER" id="PTHR11076:SF33">
    <property type="entry name" value="DNA POLYMERASE KAPPA"/>
    <property type="match status" value="1"/>
</dbReference>
<feature type="site" description="Substrate discrimination" evidence="11">
    <location>
        <position position="19"/>
    </location>
</feature>
<dbReference type="InterPro" id="IPR036775">
    <property type="entry name" value="DNA_pol_Y-fam_lit_finger_sf"/>
</dbReference>
<feature type="binding site" evidence="11">
    <location>
        <position position="14"/>
    </location>
    <ligand>
        <name>Mg(2+)</name>
        <dbReference type="ChEBI" id="CHEBI:18420"/>
    </ligand>
</feature>
<dbReference type="GO" id="GO:0000287">
    <property type="term" value="F:magnesium ion binding"/>
    <property type="evidence" value="ECO:0007669"/>
    <property type="project" value="UniProtKB-UniRule"/>
</dbReference>
<dbReference type="Gene3D" id="3.30.1490.100">
    <property type="entry name" value="DNA polymerase, Y-family, little finger domain"/>
    <property type="match status" value="1"/>
</dbReference>
<dbReference type="Gene3D" id="1.10.150.20">
    <property type="entry name" value="5' to 3' exonuclease, C-terminal subdomain"/>
    <property type="match status" value="1"/>
</dbReference>
<keyword evidence="3 11" id="KW-0548">Nucleotidyltransferase</keyword>
<name>A0A075HHK2_9EURY</name>
<keyword evidence="5 11" id="KW-0479">Metal-binding</keyword>
<evidence type="ECO:0000256" key="10">
    <source>
        <dbReference type="ARBA" id="ARBA00049244"/>
    </source>
</evidence>
<dbReference type="AlphaFoldDB" id="A0A075HHK2"/>
<evidence type="ECO:0000256" key="9">
    <source>
        <dbReference type="ARBA" id="ARBA00023204"/>
    </source>
</evidence>
<dbReference type="CDD" id="cd03586">
    <property type="entry name" value="PolY_Pol_IV_kappa"/>
    <property type="match status" value="1"/>
</dbReference>
<accession>A0A075HHK2</accession>
<dbReference type="Gene3D" id="3.40.1170.60">
    <property type="match status" value="1"/>
</dbReference>